<name>A0A7S3YCE4_9EUKA</name>
<feature type="compositionally biased region" description="Acidic residues" evidence="1">
    <location>
        <begin position="243"/>
        <end position="256"/>
    </location>
</feature>
<evidence type="ECO:0000313" key="2">
    <source>
        <dbReference type="EMBL" id="CAE0647365.1"/>
    </source>
</evidence>
<evidence type="ECO:0000256" key="1">
    <source>
        <dbReference type="SAM" id="MobiDB-lite"/>
    </source>
</evidence>
<reference evidence="2" key="1">
    <citation type="submission" date="2021-01" db="EMBL/GenBank/DDBJ databases">
        <authorList>
            <person name="Corre E."/>
            <person name="Pelletier E."/>
            <person name="Niang G."/>
            <person name="Scheremetjew M."/>
            <person name="Finn R."/>
            <person name="Kale V."/>
            <person name="Holt S."/>
            <person name="Cochrane G."/>
            <person name="Meng A."/>
            <person name="Brown T."/>
            <person name="Cohen L."/>
        </authorList>
    </citation>
    <scope>NUCLEOTIDE SEQUENCE</scope>
    <source>
        <strain evidence="2">CCCM811</strain>
    </source>
</reference>
<dbReference type="EMBL" id="HBIV01003503">
    <property type="protein sequence ID" value="CAE0647365.1"/>
    <property type="molecule type" value="Transcribed_RNA"/>
</dbReference>
<sequence length="264" mass="30844">MFDLKVKRDLPLEYIELQKVWVRGYLGPMTVWVTPDTYEKKRSRRSEWKLVHRGNHKPSMQTLSPLELSEPIRLKAGESTGIYIHSGLEGDMGIVYNNRRSRITHEDPHLCIMPGMAHISDEPFSQVGYWGGGSWRWDREFVGRMTYGVKWMLWNPCKNVHARFPPMFKDMIFTMLMCHKRSGSPLNKLPCAVLYYVFNMLPWDWAGQDDIKATITKMEQNTRAIPLYQRGALSAAIIHDNDSDPDWEDDDDDCEHDYDNTNQD</sequence>
<proteinExistence type="predicted"/>
<feature type="region of interest" description="Disordered" evidence="1">
    <location>
        <begin position="242"/>
        <end position="264"/>
    </location>
</feature>
<dbReference type="AlphaFoldDB" id="A0A7S3YCE4"/>
<organism evidence="2">
    <name type="scientific">Lotharella globosa</name>
    <dbReference type="NCBI Taxonomy" id="91324"/>
    <lineage>
        <taxon>Eukaryota</taxon>
        <taxon>Sar</taxon>
        <taxon>Rhizaria</taxon>
        <taxon>Cercozoa</taxon>
        <taxon>Chlorarachniophyceae</taxon>
        <taxon>Lotharella</taxon>
    </lineage>
</organism>
<protein>
    <submittedName>
        <fullName evidence="2">Uncharacterized protein</fullName>
    </submittedName>
</protein>
<gene>
    <name evidence="2" type="ORF">LGLO00237_LOCUS2399</name>
</gene>
<accession>A0A7S3YCE4</accession>